<comment type="subcellular location">
    <subcellularLocation>
        <location evidence="1">Cell outer membrane</location>
    </subcellularLocation>
</comment>
<sequence length="73" mass="7731">MRFLLTATLLLAGLPAHAVDTSVLVYGGSYHFDGPVALPTLGVGYGPLPLEATVAPRKVNSGGVVAFWLRYQF</sequence>
<protein>
    <submittedName>
        <fullName evidence="3">Uncharacterized protein</fullName>
    </submittedName>
</protein>
<dbReference type="Gene3D" id="2.40.160.20">
    <property type="match status" value="1"/>
</dbReference>
<proteinExistence type="predicted"/>
<accession>A0A0S4TXD8</accession>
<dbReference type="GO" id="GO:0009279">
    <property type="term" value="C:cell outer membrane"/>
    <property type="evidence" value="ECO:0007669"/>
    <property type="project" value="UniProtKB-SubCell"/>
</dbReference>
<organism evidence="3">
    <name type="scientific">Ralstonia solanacearum</name>
    <name type="common">Pseudomonas solanacearum</name>
    <dbReference type="NCBI Taxonomy" id="305"/>
    <lineage>
        <taxon>Bacteria</taxon>
        <taxon>Pseudomonadati</taxon>
        <taxon>Pseudomonadota</taxon>
        <taxon>Betaproteobacteria</taxon>
        <taxon>Burkholderiales</taxon>
        <taxon>Burkholderiaceae</taxon>
        <taxon>Ralstonia</taxon>
        <taxon>Ralstonia solanacearum species complex</taxon>
    </lineage>
</organism>
<dbReference type="AlphaFoldDB" id="A0A0S4TXD8"/>
<evidence type="ECO:0000256" key="2">
    <source>
        <dbReference type="SAM" id="SignalP"/>
    </source>
</evidence>
<dbReference type="PATRIC" id="fig|305.106.peg.5124"/>
<dbReference type="EMBL" id="LN899819">
    <property type="protein sequence ID" value="CUV14648.1"/>
    <property type="molecule type" value="Genomic_DNA"/>
</dbReference>
<feature type="chain" id="PRO_5013466897" evidence="2">
    <location>
        <begin position="19"/>
        <end position="73"/>
    </location>
</feature>
<name>A0A0S4TXD8_RALSL</name>
<keyword evidence="2" id="KW-0732">Signal</keyword>
<dbReference type="SUPFAM" id="SSF56925">
    <property type="entry name" value="OMPA-like"/>
    <property type="match status" value="1"/>
</dbReference>
<evidence type="ECO:0000313" key="3">
    <source>
        <dbReference type="EMBL" id="CUV14648.1"/>
    </source>
</evidence>
<feature type="signal peptide" evidence="2">
    <location>
        <begin position="1"/>
        <end position="18"/>
    </location>
</feature>
<reference evidence="3" key="1">
    <citation type="submission" date="2015-10" db="EMBL/GenBank/DDBJ databases">
        <authorList>
            <person name="Gilbert D.G."/>
        </authorList>
    </citation>
    <scope>NUCLEOTIDE SEQUENCE</scope>
    <source>
        <strain evidence="3">Phyl III-seqv23</strain>
    </source>
</reference>
<dbReference type="InterPro" id="IPR011250">
    <property type="entry name" value="OMP/PagP_B-barrel"/>
</dbReference>
<gene>
    <name evidence="3" type="ORF">RUN39_v1_920063</name>
</gene>
<evidence type="ECO:0000256" key="1">
    <source>
        <dbReference type="ARBA" id="ARBA00004442"/>
    </source>
</evidence>